<feature type="domain" description="S1 motif" evidence="9">
    <location>
        <begin position="619"/>
        <end position="700"/>
    </location>
</feature>
<dbReference type="Pfam" id="PF00773">
    <property type="entry name" value="RNB"/>
    <property type="match status" value="1"/>
</dbReference>
<keyword evidence="3 8" id="KW-0963">Cytoplasm</keyword>
<organism evidence="10 11">
    <name type="scientific">Mycoplasmopsis equigenitalium</name>
    <dbReference type="NCBI Taxonomy" id="114883"/>
    <lineage>
        <taxon>Bacteria</taxon>
        <taxon>Bacillati</taxon>
        <taxon>Mycoplasmatota</taxon>
        <taxon>Mycoplasmoidales</taxon>
        <taxon>Metamycoplasmataceae</taxon>
        <taxon>Mycoplasmopsis</taxon>
    </lineage>
</organism>
<dbReference type="NCBIfam" id="TIGR02063">
    <property type="entry name" value="RNase_R"/>
    <property type="match status" value="1"/>
</dbReference>
<comment type="similarity">
    <text evidence="8">Belongs to the RNR ribonuclease family. RNase R subfamily.</text>
</comment>
<evidence type="ECO:0000259" key="9">
    <source>
        <dbReference type="PROSITE" id="PS50126"/>
    </source>
</evidence>
<evidence type="ECO:0000256" key="3">
    <source>
        <dbReference type="ARBA" id="ARBA00022490"/>
    </source>
</evidence>
<keyword evidence="5 8" id="KW-0378">Hydrolase</keyword>
<dbReference type="Gene3D" id="2.40.50.140">
    <property type="entry name" value="Nucleic acid-binding proteins"/>
    <property type="match status" value="2"/>
</dbReference>
<evidence type="ECO:0000256" key="6">
    <source>
        <dbReference type="ARBA" id="ARBA00022839"/>
    </source>
</evidence>
<dbReference type="EMBL" id="CP101808">
    <property type="protein sequence ID" value="UUD36774.1"/>
    <property type="molecule type" value="Genomic_DNA"/>
</dbReference>
<evidence type="ECO:0000256" key="1">
    <source>
        <dbReference type="ARBA" id="ARBA00001849"/>
    </source>
</evidence>
<name>A0ABY5J228_9BACT</name>
<dbReference type="HAMAP" id="MF_01895">
    <property type="entry name" value="RNase_R"/>
    <property type="match status" value="1"/>
</dbReference>
<dbReference type="PANTHER" id="PTHR23355:SF9">
    <property type="entry name" value="DIS3-LIKE EXONUCLEASE 2"/>
    <property type="match status" value="1"/>
</dbReference>
<dbReference type="SMART" id="SM00316">
    <property type="entry name" value="S1"/>
    <property type="match status" value="1"/>
</dbReference>
<keyword evidence="4 8" id="KW-0540">Nuclease</keyword>
<dbReference type="Proteomes" id="UP001059576">
    <property type="component" value="Chromosome"/>
</dbReference>
<dbReference type="InterPro" id="IPR003029">
    <property type="entry name" value="S1_domain"/>
</dbReference>
<dbReference type="InterPro" id="IPR012340">
    <property type="entry name" value="NA-bd_OB-fold"/>
</dbReference>
<dbReference type="InterPro" id="IPR013223">
    <property type="entry name" value="RNase_B_OB_dom"/>
</dbReference>
<dbReference type="Pfam" id="PF00575">
    <property type="entry name" value="S1"/>
    <property type="match status" value="1"/>
</dbReference>
<dbReference type="InterPro" id="IPR001900">
    <property type="entry name" value="RNase_II/R"/>
</dbReference>
<comment type="subcellular location">
    <subcellularLocation>
        <location evidence="2 8">Cytoplasm</location>
    </subcellularLocation>
</comment>
<gene>
    <name evidence="8 10" type="primary">rnr</name>
    <name evidence="10" type="ORF">NPA09_02650</name>
</gene>
<reference evidence="10" key="1">
    <citation type="submission" date="2022-07" db="EMBL/GenBank/DDBJ databases">
        <title>Complete genome of Mycoplasma equigenitalium type strain T37.</title>
        <authorList>
            <person name="Spergser J."/>
        </authorList>
    </citation>
    <scope>NUCLEOTIDE SEQUENCE</scope>
    <source>
        <strain evidence="10">T37</strain>
    </source>
</reference>
<dbReference type="EC" id="3.1.13.1" evidence="8"/>
<proteinExistence type="inferred from homology"/>
<dbReference type="Pfam" id="PF08206">
    <property type="entry name" value="OB_RNB"/>
    <property type="match status" value="1"/>
</dbReference>
<dbReference type="NCBIfam" id="TIGR00358">
    <property type="entry name" value="3_prime_RNase"/>
    <property type="match status" value="1"/>
</dbReference>
<evidence type="ECO:0000313" key="10">
    <source>
        <dbReference type="EMBL" id="UUD36774.1"/>
    </source>
</evidence>
<comment type="catalytic activity">
    <reaction evidence="1 8">
        <text>Exonucleolytic cleavage in the 3'- to 5'-direction to yield nucleoside 5'-phosphates.</text>
        <dbReference type="EC" id="3.1.13.1"/>
    </reaction>
</comment>
<dbReference type="PANTHER" id="PTHR23355">
    <property type="entry name" value="RIBONUCLEASE"/>
    <property type="match status" value="1"/>
</dbReference>
<evidence type="ECO:0000256" key="4">
    <source>
        <dbReference type="ARBA" id="ARBA00022722"/>
    </source>
</evidence>
<dbReference type="InterPro" id="IPR011805">
    <property type="entry name" value="RNase_R"/>
</dbReference>
<evidence type="ECO:0000256" key="7">
    <source>
        <dbReference type="ARBA" id="ARBA00022884"/>
    </source>
</evidence>
<comment type="function">
    <text evidence="8">3'-5' exoribonuclease that releases 5'-nucleoside monophosphates and is involved in maturation of structured RNAs.</text>
</comment>
<evidence type="ECO:0000313" key="11">
    <source>
        <dbReference type="Proteomes" id="UP001059576"/>
    </source>
</evidence>
<protein>
    <recommendedName>
        <fullName evidence="8">Ribonuclease R</fullName>
        <shortName evidence="8">RNase R</shortName>
        <ecNumber evidence="8">3.1.13.1</ecNumber>
    </recommendedName>
</protein>
<evidence type="ECO:0000256" key="8">
    <source>
        <dbReference type="HAMAP-Rule" id="MF_01895"/>
    </source>
</evidence>
<dbReference type="RefSeq" id="WP_165036283.1">
    <property type="nucleotide sequence ID" value="NZ_CP101808.1"/>
</dbReference>
<evidence type="ECO:0000256" key="2">
    <source>
        <dbReference type="ARBA" id="ARBA00004496"/>
    </source>
</evidence>
<sequence>MFSAESLTREKIRDFLHKNGRTNFITIARKFKIPVNKNYLLTQFLNNLISNNYIFFDRAKNEFYVQNYIKTIKGEIQINKPHYGFIDDEMNPEDSYFVAKENFNKAYDGDKVEAHVYEYEGKYNAVVINILNHAKKSIIAKLVRTKDGIKLFGFYDKHKYINFKINNLDTFAVKENYLVLVEVLRYHKTYLTVNIVKNICPLDDELVDVEARLNSFDVNLEFPKEVNLCAEKLPDEVSKNELQGRVDFRDELVVTIDGDDTRDFDDAINVKRQGDDFVLSVHIADVSYYVREDDTIDIEALKRGTSIYLADRVLPMLPTKLSNGICSLNPNVDRLAMSAIMTIDKNGNNKETKIVQSVINSKYRLTYSQVNEYYKNKNNSNFSNELKTMLNDALELSKIIKKYKDDEGYVGFEIEEPKIILEGNKVKDIVTKKSGLSENMIEDFMVRANEQVALALQDKKIPLMYRIHETPEMEKVNITNMALNTLGIKTKFPFPITSLDFAKTVRKIEAENNDQFLKIFFLRTMPKAIYSTNNIGHFGLASKHYCHFTSPIRRYPDLTIHRMLRDYYLTNKKIEDSAALKAQLETFAKRNSDSEQEGVTVERATNDIFYAQFYNQKIGTKFRGKISTILKFGMFIELETHVSTLCHITNMFDGKYEFDEETNTLKCKGQKTYKIGDEVTIIICDTNLREGKVDCVLSHNYEQFLVNKEIAKKSVNSTKFNKKQRK</sequence>
<dbReference type="PROSITE" id="PS50126">
    <property type="entry name" value="S1"/>
    <property type="match status" value="1"/>
</dbReference>
<dbReference type="InterPro" id="IPR004476">
    <property type="entry name" value="RNase_II/RNase_R"/>
</dbReference>
<dbReference type="SMART" id="SM00955">
    <property type="entry name" value="RNB"/>
    <property type="match status" value="1"/>
</dbReference>
<dbReference type="SUPFAM" id="SSF50249">
    <property type="entry name" value="Nucleic acid-binding proteins"/>
    <property type="match status" value="3"/>
</dbReference>
<keyword evidence="6 8" id="KW-0269">Exonuclease</keyword>
<keyword evidence="11" id="KW-1185">Reference proteome</keyword>
<dbReference type="InterPro" id="IPR050180">
    <property type="entry name" value="RNR_Ribonuclease"/>
</dbReference>
<accession>A0ABY5J228</accession>
<keyword evidence="7 8" id="KW-0694">RNA-binding</keyword>
<evidence type="ECO:0000256" key="5">
    <source>
        <dbReference type="ARBA" id="ARBA00022801"/>
    </source>
</evidence>